<dbReference type="InterPro" id="IPR000210">
    <property type="entry name" value="BTB/POZ_dom"/>
</dbReference>
<organism evidence="2 3">
    <name type="scientific">Fusarium langsethiae</name>
    <dbReference type="NCBI Taxonomy" id="179993"/>
    <lineage>
        <taxon>Eukaryota</taxon>
        <taxon>Fungi</taxon>
        <taxon>Dikarya</taxon>
        <taxon>Ascomycota</taxon>
        <taxon>Pezizomycotina</taxon>
        <taxon>Sordariomycetes</taxon>
        <taxon>Hypocreomycetidae</taxon>
        <taxon>Hypocreales</taxon>
        <taxon>Nectriaceae</taxon>
        <taxon>Fusarium</taxon>
    </lineage>
</organism>
<comment type="caution">
    <text evidence="2">The sequence shown here is derived from an EMBL/GenBank/DDBJ whole genome shotgun (WGS) entry which is preliminary data.</text>
</comment>
<accession>A0A0N0DDX7</accession>
<evidence type="ECO:0000313" key="2">
    <source>
        <dbReference type="EMBL" id="KPA40321.1"/>
    </source>
</evidence>
<dbReference type="OrthoDB" id="5275938at2759"/>
<reference evidence="2 3" key="1">
    <citation type="submission" date="2015-04" db="EMBL/GenBank/DDBJ databases">
        <title>The draft genome sequence of Fusarium langsethiae, a T-2/HT-2 mycotoxin producer.</title>
        <authorList>
            <person name="Lysoe E."/>
            <person name="Divon H.H."/>
            <person name="Terzi V."/>
            <person name="Orru L."/>
            <person name="Lamontanara A."/>
            <person name="Kolseth A.-K."/>
            <person name="Frandsen R.J."/>
            <person name="Nielsen K."/>
            <person name="Thrane U."/>
        </authorList>
    </citation>
    <scope>NUCLEOTIDE SEQUENCE [LARGE SCALE GENOMIC DNA]</scope>
    <source>
        <strain evidence="2 3">Fl201059</strain>
    </source>
</reference>
<evidence type="ECO:0000259" key="1">
    <source>
        <dbReference type="PROSITE" id="PS50097"/>
    </source>
</evidence>
<sequence length="204" mass="22912">MSASLSDSSQSSTAQITKICENGDVILAVGPKVKIQVASDFLKHISPVFKAMFDSPMSEGEALRNKSPDSPITISLPEDRGEAMTRLLRILYGADDVELGFKAFYNVIILADKYGMTERLKHFGSSWVRMDTDDNNSDLMYSQDCWEKLVISYILNDNSAFFKISFRLYTLARCVINQALELPDKMLGLKLALAIYELRDDNEC</sequence>
<gene>
    <name evidence="2" type="ORF">FLAG1_06801</name>
</gene>
<keyword evidence="3" id="KW-1185">Reference proteome</keyword>
<name>A0A0N0DDX7_FUSLA</name>
<feature type="domain" description="BTB" evidence="1">
    <location>
        <begin position="23"/>
        <end position="92"/>
    </location>
</feature>
<dbReference type="Pfam" id="PF00651">
    <property type="entry name" value="BTB"/>
    <property type="match status" value="1"/>
</dbReference>
<dbReference type="Proteomes" id="UP000037904">
    <property type="component" value="Unassembled WGS sequence"/>
</dbReference>
<dbReference type="EMBL" id="JXCE01000141">
    <property type="protein sequence ID" value="KPA40321.1"/>
    <property type="molecule type" value="Genomic_DNA"/>
</dbReference>
<dbReference type="Gene3D" id="3.30.710.10">
    <property type="entry name" value="Potassium Channel Kv1.1, Chain A"/>
    <property type="match status" value="1"/>
</dbReference>
<dbReference type="InterPro" id="IPR011333">
    <property type="entry name" value="SKP1/BTB/POZ_sf"/>
</dbReference>
<dbReference type="AlphaFoldDB" id="A0A0N0DDX7"/>
<dbReference type="SUPFAM" id="SSF54695">
    <property type="entry name" value="POZ domain"/>
    <property type="match status" value="1"/>
</dbReference>
<dbReference type="CDD" id="cd18186">
    <property type="entry name" value="BTB_POZ_ZBTB_KLHL-like"/>
    <property type="match status" value="1"/>
</dbReference>
<evidence type="ECO:0000313" key="3">
    <source>
        <dbReference type="Proteomes" id="UP000037904"/>
    </source>
</evidence>
<protein>
    <recommendedName>
        <fullName evidence="1">BTB domain-containing protein</fullName>
    </recommendedName>
</protein>
<dbReference type="PROSITE" id="PS50097">
    <property type="entry name" value="BTB"/>
    <property type="match status" value="1"/>
</dbReference>
<proteinExistence type="predicted"/>